<dbReference type="PROSITE" id="PS50145">
    <property type="entry name" value="ZF_TRAF"/>
    <property type="match status" value="1"/>
</dbReference>
<evidence type="ECO:0000259" key="5">
    <source>
        <dbReference type="PROSITE" id="PS50145"/>
    </source>
</evidence>
<dbReference type="SUPFAM" id="SSF49599">
    <property type="entry name" value="TRAF domain-like"/>
    <property type="match status" value="1"/>
</dbReference>
<keyword evidence="6" id="KW-0675">Receptor</keyword>
<keyword evidence="3 4" id="KW-0862">Zinc</keyword>
<feature type="zinc finger region" description="TRAF-type" evidence="4">
    <location>
        <begin position="36"/>
        <end position="88"/>
    </location>
</feature>
<evidence type="ECO:0000313" key="7">
    <source>
        <dbReference type="Proteomes" id="UP000076858"/>
    </source>
</evidence>
<evidence type="ECO:0000256" key="2">
    <source>
        <dbReference type="ARBA" id="ARBA00022771"/>
    </source>
</evidence>
<reference evidence="6 7" key="1">
    <citation type="submission" date="2016-03" db="EMBL/GenBank/DDBJ databases">
        <title>EvidentialGene: Evidence-directed Construction of Genes on Genomes.</title>
        <authorList>
            <person name="Gilbert D.G."/>
            <person name="Choi J.-H."/>
            <person name="Mockaitis K."/>
            <person name="Colbourne J."/>
            <person name="Pfrender M."/>
        </authorList>
    </citation>
    <scope>NUCLEOTIDE SEQUENCE [LARGE SCALE GENOMIC DNA]</scope>
    <source>
        <strain evidence="6 7">Xinb3</strain>
        <tissue evidence="6">Complete organism</tissue>
    </source>
</reference>
<feature type="domain" description="TRAF-type" evidence="5">
    <location>
        <begin position="36"/>
        <end position="88"/>
    </location>
</feature>
<name>A0A164WU47_9CRUS</name>
<dbReference type="EMBL" id="LRGB01001062">
    <property type="protein sequence ID" value="KZS13577.1"/>
    <property type="molecule type" value="Genomic_DNA"/>
</dbReference>
<dbReference type="AlphaFoldDB" id="A0A164WU47"/>
<evidence type="ECO:0000256" key="3">
    <source>
        <dbReference type="ARBA" id="ARBA00022833"/>
    </source>
</evidence>
<dbReference type="Gene3D" id="3.30.40.10">
    <property type="entry name" value="Zinc/RING finger domain, C3HC4 (zinc finger)"/>
    <property type="match status" value="1"/>
</dbReference>
<proteinExistence type="predicted"/>
<dbReference type="InterPro" id="IPR013083">
    <property type="entry name" value="Znf_RING/FYVE/PHD"/>
</dbReference>
<comment type="caution">
    <text evidence="6">The sequence shown here is derived from an EMBL/GenBank/DDBJ whole genome shotgun (WGS) entry which is preliminary data.</text>
</comment>
<dbReference type="GO" id="GO:0008270">
    <property type="term" value="F:zinc ion binding"/>
    <property type="evidence" value="ECO:0007669"/>
    <property type="project" value="UniProtKB-KW"/>
</dbReference>
<organism evidence="6 7">
    <name type="scientific">Daphnia magna</name>
    <dbReference type="NCBI Taxonomy" id="35525"/>
    <lineage>
        <taxon>Eukaryota</taxon>
        <taxon>Metazoa</taxon>
        <taxon>Ecdysozoa</taxon>
        <taxon>Arthropoda</taxon>
        <taxon>Crustacea</taxon>
        <taxon>Branchiopoda</taxon>
        <taxon>Diplostraca</taxon>
        <taxon>Cladocera</taxon>
        <taxon>Anomopoda</taxon>
        <taxon>Daphniidae</taxon>
        <taxon>Daphnia</taxon>
    </lineage>
</organism>
<evidence type="ECO:0000256" key="1">
    <source>
        <dbReference type="ARBA" id="ARBA00022723"/>
    </source>
</evidence>
<protein>
    <submittedName>
        <fullName evidence="6">TNF receptor-associated factor 4</fullName>
    </submittedName>
</protein>
<accession>A0A164WU47</accession>
<dbReference type="InterPro" id="IPR001293">
    <property type="entry name" value="Znf_TRAF"/>
</dbReference>
<gene>
    <name evidence="6" type="ORF">APZ42_021254</name>
</gene>
<sequence>VYPESSSQKTIFSSVVYCIHRKEGCEWNGELRKLKAHLLSCSLDAIPCRMQCGQQVSRLAHDDHGRNFCPNRRQICDYCQVEFNGLQYDKIPNLFLLLSRRVCNTWNYRLMGAIKDAV</sequence>
<keyword evidence="2 4" id="KW-0863">Zinc-finger</keyword>
<dbReference type="OrthoDB" id="5574452at2759"/>
<dbReference type="Proteomes" id="UP000076858">
    <property type="component" value="Unassembled WGS sequence"/>
</dbReference>
<dbReference type="Pfam" id="PF02176">
    <property type="entry name" value="zf-TRAF"/>
    <property type="match status" value="1"/>
</dbReference>
<keyword evidence="7" id="KW-1185">Reference proteome</keyword>
<dbReference type="FunFam" id="3.30.40.10:FF:000169">
    <property type="entry name" value="TNF receptor-associated factor"/>
    <property type="match status" value="1"/>
</dbReference>
<evidence type="ECO:0000313" key="6">
    <source>
        <dbReference type="EMBL" id="KZS13577.1"/>
    </source>
</evidence>
<keyword evidence="1 4" id="KW-0479">Metal-binding</keyword>
<evidence type="ECO:0000256" key="4">
    <source>
        <dbReference type="PROSITE-ProRule" id="PRU00207"/>
    </source>
</evidence>
<feature type="non-terminal residue" evidence="6">
    <location>
        <position position="1"/>
    </location>
</feature>
<dbReference type="STRING" id="35525.A0A164WU47"/>